<feature type="binding site" evidence="1">
    <location>
        <position position="179"/>
    </location>
    <ligand>
        <name>Zn(2+)</name>
        <dbReference type="ChEBI" id="CHEBI:29105"/>
    </ligand>
</feature>
<dbReference type="PANTHER" id="PTHR30037">
    <property type="entry name" value="DNA-3-METHYLADENINE GLYCOSYLASE 1"/>
    <property type="match status" value="1"/>
</dbReference>
<dbReference type="RefSeq" id="WP_135204696.1">
    <property type="nucleotide sequence ID" value="NZ_SPVG01000262.1"/>
</dbReference>
<name>A0A4Y9S0S0_9BURK</name>
<dbReference type="Pfam" id="PF03352">
    <property type="entry name" value="Adenine_glyco"/>
    <property type="match status" value="1"/>
</dbReference>
<dbReference type="AlphaFoldDB" id="A0A4Y9S0S0"/>
<gene>
    <name evidence="2" type="ORF">E4L98_27345</name>
</gene>
<dbReference type="PANTHER" id="PTHR30037:SF4">
    <property type="entry name" value="DNA-3-METHYLADENINE GLYCOSYLASE I"/>
    <property type="match status" value="1"/>
</dbReference>
<evidence type="ECO:0000313" key="3">
    <source>
        <dbReference type="Proteomes" id="UP000297729"/>
    </source>
</evidence>
<sequence length="186" mass="20951">MEKKRCSWANPANPLYLEYHDTEWGVPCHDERRLFEMLNLEGAQAGLSWETILNKRENYRQAFDQWDARKIAAYGTEKVAELLANPGIVRNRLKVAAAITNAQAYLRLVEGGGSLDELMWSYVGGKPIANGKGPRPAKTELSDRISRDLGKLGFKFVGSTIIYAYMQGVGLVNDHDPDCFCRKARK</sequence>
<organism evidence="2 3">
    <name type="scientific">Duganella callida</name>
    <dbReference type="NCBI Taxonomy" id="2561932"/>
    <lineage>
        <taxon>Bacteria</taxon>
        <taxon>Pseudomonadati</taxon>
        <taxon>Pseudomonadota</taxon>
        <taxon>Betaproteobacteria</taxon>
        <taxon>Burkholderiales</taxon>
        <taxon>Oxalobacteraceae</taxon>
        <taxon>Telluria group</taxon>
        <taxon>Duganella</taxon>
    </lineage>
</organism>
<evidence type="ECO:0000313" key="2">
    <source>
        <dbReference type="EMBL" id="TFW14862.1"/>
    </source>
</evidence>
<reference evidence="2 3" key="1">
    <citation type="submission" date="2019-03" db="EMBL/GenBank/DDBJ databases">
        <title>Draft Genome Sequence of Duganella callidus sp. nov., a Novel Duganella Species Isolated from Cultivated Soil.</title>
        <authorList>
            <person name="Raths R."/>
            <person name="Peta V."/>
            <person name="Bucking H."/>
        </authorList>
    </citation>
    <scope>NUCLEOTIDE SEQUENCE [LARGE SCALE GENOMIC DNA]</scope>
    <source>
        <strain evidence="2 3">DN04</strain>
    </source>
</reference>
<proteinExistence type="predicted"/>
<keyword evidence="1" id="KW-0862">Zinc</keyword>
<dbReference type="EMBL" id="SPVG01000262">
    <property type="protein sequence ID" value="TFW14862.1"/>
    <property type="molecule type" value="Genomic_DNA"/>
</dbReference>
<protein>
    <submittedName>
        <fullName evidence="2">DNA-3-methyladenine glycosylase I</fullName>
    </submittedName>
</protein>
<dbReference type="InterPro" id="IPR011257">
    <property type="entry name" value="DNA_glycosylase"/>
</dbReference>
<feature type="binding site" evidence="1">
    <location>
        <position position="20"/>
    </location>
    <ligand>
        <name>Zn(2+)</name>
        <dbReference type="ChEBI" id="CHEBI:29105"/>
    </ligand>
</feature>
<feature type="binding site" evidence="1">
    <location>
        <position position="175"/>
    </location>
    <ligand>
        <name>Zn(2+)</name>
        <dbReference type="ChEBI" id="CHEBI:29105"/>
    </ligand>
</feature>
<evidence type="ECO:0000256" key="1">
    <source>
        <dbReference type="PIRSR" id="PIRSR605019-1"/>
    </source>
</evidence>
<dbReference type="Proteomes" id="UP000297729">
    <property type="component" value="Unassembled WGS sequence"/>
</dbReference>
<dbReference type="GO" id="GO:0046872">
    <property type="term" value="F:metal ion binding"/>
    <property type="evidence" value="ECO:0007669"/>
    <property type="project" value="UniProtKB-KW"/>
</dbReference>
<feature type="binding site" evidence="1">
    <location>
        <position position="6"/>
    </location>
    <ligand>
        <name>Zn(2+)</name>
        <dbReference type="ChEBI" id="CHEBI:29105"/>
    </ligand>
</feature>
<dbReference type="InterPro" id="IPR005019">
    <property type="entry name" value="Adenine_glyco"/>
</dbReference>
<accession>A0A4Y9S0S0</accession>
<dbReference type="SUPFAM" id="SSF48150">
    <property type="entry name" value="DNA-glycosylase"/>
    <property type="match status" value="1"/>
</dbReference>
<keyword evidence="3" id="KW-1185">Reference proteome</keyword>
<dbReference type="GO" id="GO:0006284">
    <property type="term" value="P:base-excision repair"/>
    <property type="evidence" value="ECO:0007669"/>
    <property type="project" value="InterPro"/>
</dbReference>
<dbReference type="InterPro" id="IPR052891">
    <property type="entry name" value="DNA-3mA_glycosylase"/>
</dbReference>
<dbReference type="Gene3D" id="1.10.340.30">
    <property type="entry name" value="Hypothetical protein, domain 2"/>
    <property type="match status" value="1"/>
</dbReference>
<dbReference type="GO" id="GO:0008725">
    <property type="term" value="F:DNA-3-methyladenine glycosylase activity"/>
    <property type="evidence" value="ECO:0007669"/>
    <property type="project" value="InterPro"/>
</dbReference>
<dbReference type="OrthoDB" id="9807664at2"/>
<comment type="caution">
    <text evidence="2">The sequence shown here is derived from an EMBL/GenBank/DDBJ whole genome shotgun (WGS) entry which is preliminary data.</text>
</comment>
<keyword evidence="1" id="KW-0479">Metal-binding</keyword>